<comment type="caution">
    <text evidence="2">The sequence shown here is derived from an EMBL/GenBank/DDBJ whole genome shotgun (WGS) entry which is preliminary data.</text>
</comment>
<dbReference type="Proteomes" id="UP000886653">
    <property type="component" value="Unassembled WGS sequence"/>
</dbReference>
<gene>
    <name evidence="2" type="ORF">CROQUDRAFT_663033</name>
</gene>
<name>A0A9P6NDA6_9BASI</name>
<keyword evidence="3" id="KW-1185">Reference proteome</keyword>
<dbReference type="AlphaFoldDB" id="A0A9P6NDA6"/>
<organism evidence="2 3">
    <name type="scientific">Cronartium quercuum f. sp. fusiforme G11</name>
    <dbReference type="NCBI Taxonomy" id="708437"/>
    <lineage>
        <taxon>Eukaryota</taxon>
        <taxon>Fungi</taxon>
        <taxon>Dikarya</taxon>
        <taxon>Basidiomycota</taxon>
        <taxon>Pucciniomycotina</taxon>
        <taxon>Pucciniomycetes</taxon>
        <taxon>Pucciniales</taxon>
        <taxon>Coleosporiaceae</taxon>
        <taxon>Cronartium</taxon>
    </lineage>
</organism>
<evidence type="ECO:0000313" key="2">
    <source>
        <dbReference type="EMBL" id="KAG0142084.1"/>
    </source>
</evidence>
<evidence type="ECO:0000313" key="3">
    <source>
        <dbReference type="Proteomes" id="UP000886653"/>
    </source>
</evidence>
<dbReference type="EMBL" id="MU167361">
    <property type="protein sequence ID" value="KAG0142084.1"/>
    <property type="molecule type" value="Genomic_DNA"/>
</dbReference>
<evidence type="ECO:0000256" key="1">
    <source>
        <dbReference type="SAM" id="MobiDB-lite"/>
    </source>
</evidence>
<accession>A0A9P6NDA6</accession>
<proteinExistence type="predicted"/>
<protein>
    <submittedName>
        <fullName evidence="2">Uncharacterized protein</fullName>
    </submittedName>
</protein>
<feature type="non-terminal residue" evidence="2">
    <location>
        <position position="59"/>
    </location>
</feature>
<feature type="compositionally biased region" description="Low complexity" evidence="1">
    <location>
        <begin position="8"/>
        <end position="18"/>
    </location>
</feature>
<sequence>MQEPSQKSPSSLPSSLSSTHYTKPICKYSSPWRSISVNQLFSTSSSLNISYKPSQSSQG</sequence>
<reference evidence="2" key="1">
    <citation type="submission" date="2013-11" db="EMBL/GenBank/DDBJ databases">
        <title>Genome sequence of the fusiform rust pathogen reveals effectors for host alternation and coevolution with pine.</title>
        <authorList>
            <consortium name="DOE Joint Genome Institute"/>
            <person name="Smith K."/>
            <person name="Pendleton A."/>
            <person name="Kubisiak T."/>
            <person name="Anderson C."/>
            <person name="Salamov A."/>
            <person name="Aerts A."/>
            <person name="Riley R."/>
            <person name="Clum A."/>
            <person name="Lindquist E."/>
            <person name="Ence D."/>
            <person name="Campbell M."/>
            <person name="Kronenberg Z."/>
            <person name="Feau N."/>
            <person name="Dhillon B."/>
            <person name="Hamelin R."/>
            <person name="Burleigh J."/>
            <person name="Smith J."/>
            <person name="Yandell M."/>
            <person name="Nelson C."/>
            <person name="Grigoriev I."/>
            <person name="Davis J."/>
        </authorList>
    </citation>
    <scope>NUCLEOTIDE SEQUENCE</scope>
    <source>
        <strain evidence="2">G11</strain>
    </source>
</reference>
<feature type="region of interest" description="Disordered" evidence="1">
    <location>
        <begin position="1"/>
        <end position="20"/>
    </location>
</feature>